<evidence type="ECO:0000256" key="5">
    <source>
        <dbReference type="ARBA" id="ARBA00022989"/>
    </source>
</evidence>
<protein>
    <submittedName>
        <fullName evidence="8">Cation transporter</fullName>
    </submittedName>
</protein>
<dbReference type="InterPro" id="IPR002758">
    <property type="entry name" value="Cation_antiport_E"/>
</dbReference>
<name>A0A7C2TGE3_9BACT</name>
<evidence type="ECO:0000256" key="2">
    <source>
        <dbReference type="ARBA" id="ARBA00006228"/>
    </source>
</evidence>
<dbReference type="EMBL" id="DSDS01000108">
    <property type="protein sequence ID" value="HET97986.1"/>
    <property type="molecule type" value="Genomic_DNA"/>
</dbReference>
<dbReference type="PANTHER" id="PTHR34584">
    <property type="entry name" value="NA(+)/H(+) ANTIPORTER SUBUNIT E1"/>
    <property type="match status" value="1"/>
</dbReference>
<gene>
    <name evidence="8" type="ORF">ENN98_04725</name>
</gene>
<dbReference type="PIRSF" id="PIRSF019239">
    <property type="entry name" value="MrpE"/>
    <property type="match status" value="1"/>
</dbReference>
<dbReference type="PANTHER" id="PTHR34584:SF1">
    <property type="entry name" value="NA(+)_H(+) ANTIPORTER SUBUNIT E1"/>
    <property type="match status" value="1"/>
</dbReference>
<comment type="caution">
    <text evidence="8">The sequence shown here is derived from an EMBL/GenBank/DDBJ whole genome shotgun (WGS) entry which is preliminary data.</text>
</comment>
<keyword evidence="5 7" id="KW-1133">Transmembrane helix</keyword>
<reference evidence="8" key="1">
    <citation type="journal article" date="2020" name="mSystems">
        <title>Genome- and Community-Level Interaction Insights into Carbon Utilization and Element Cycling Functions of Hydrothermarchaeota in Hydrothermal Sediment.</title>
        <authorList>
            <person name="Zhou Z."/>
            <person name="Liu Y."/>
            <person name="Xu W."/>
            <person name="Pan J."/>
            <person name="Luo Z.H."/>
            <person name="Li M."/>
        </authorList>
    </citation>
    <scope>NUCLEOTIDE SEQUENCE [LARGE SCALE GENOMIC DNA]</scope>
    <source>
        <strain evidence="8">SpSt-1224</strain>
    </source>
</reference>
<evidence type="ECO:0000256" key="7">
    <source>
        <dbReference type="SAM" id="Phobius"/>
    </source>
</evidence>
<accession>A0A7C2TGE3</accession>
<evidence type="ECO:0000256" key="1">
    <source>
        <dbReference type="ARBA" id="ARBA00004651"/>
    </source>
</evidence>
<dbReference type="Proteomes" id="UP000885986">
    <property type="component" value="Unassembled WGS sequence"/>
</dbReference>
<proteinExistence type="inferred from homology"/>
<evidence type="ECO:0000256" key="6">
    <source>
        <dbReference type="ARBA" id="ARBA00023136"/>
    </source>
</evidence>
<comment type="subcellular location">
    <subcellularLocation>
        <location evidence="1">Cell membrane</location>
        <topology evidence="1">Multi-pass membrane protein</topology>
    </subcellularLocation>
</comment>
<evidence type="ECO:0000256" key="4">
    <source>
        <dbReference type="ARBA" id="ARBA00022692"/>
    </source>
</evidence>
<keyword evidence="3" id="KW-1003">Cell membrane</keyword>
<keyword evidence="4 7" id="KW-0812">Transmembrane</keyword>
<comment type="similarity">
    <text evidence="2">Belongs to the CPA3 antiporters (TC 2.A.63) subunit E family.</text>
</comment>
<dbReference type="Pfam" id="PF01899">
    <property type="entry name" value="MNHE"/>
    <property type="match status" value="1"/>
</dbReference>
<dbReference type="GO" id="GO:0008324">
    <property type="term" value="F:monoatomic cation transmembrane transporter activity"/>
    <property type="evidence" value="ECO:0007669"/>
    <property type="project" value="InterPro"/>
</dbReference>
<feature type="transmembrane region" description="Helical" evidence="7">
    <location>
        <begin position="65"/>
        <end position="86"/>
    </location>
</feature>
<keyword evidence="6 7" id="KW-0472">Membrane</keyword>
<evidence type="ECO:0000313" key="8">
    <source>
        <dbReference type="EMBL" id="HET97986.1"/>
    </source>
</evidence>
<evidence type="ECO:0000256" key="3">
    <source>
        <dbReference type="ARBA" id="ARBA00022475"/>
    </source>
</evidence>
<sequence>MAAVVTFCVMFAFWVVMSGKLDLFHLGMGVMASALVSWLSRDLLFSGHTKTLGGTLGEIGRFLRYAGWLFWQVVLANVHIAGLSLSPRAMERIDPRIIRFKTVLKTDFARFVLANSITLTPGTVTVRIQDDTFYVHAINPQAAGDLAGDAVGGPGEMERWVAWIFEGGKR</sequence>
<dbReference type="AlphaFoldDB" id="A0A7C2TGE3"/>
<dbReference type="GO" id="GO:0005886">
    <property type="term" value="C:plasma membrane"/>
    <property type="evidence" value="ECO:0007669"/>
    <property type="project" value="UniProtKB-SubCell"/>
</dbReference>
<organism evidence="8">
    <name type="scientific">Desulfurivibrio alkaliphilus</name>
    <dbReference type="NCBI Taxonomy" id="427923"/>
    <lineage>
        <taxon>Bacteria</taxon>
        <taxon>Pseudomonadati</taxon>
        <taxon>Thermodesulfobacteriota</taxon>
        <taxon>Desulfobulbia</taxon>
        <taxon>Desulfobulbales</taxon>
        <taxon>Desulfobulbaceae</taxon>
        <taxon>Desulfurivibrio</taxon>
    </lineage>
</organism>